<dbReference type="InterPro" id="IPR011048">
    <property type="entry name" value="Haem_d1_sf"/>
</dbReference>
<accession>A0A7V5VEP6</accession>
<reference evidence="3" key="1">
    <citation type="journal article" date="2020" name="mSystems">
        <title>Genome- and Community-Level Interaction Insights into Carbon Utilization and Element Cycling Functions of Hydrothermarchaeota in Hydrothermal Sediment.</title>
        <authorList>
            <person name="Zhou Z."/>
            <person name="Liu Y."/>
            <person name="Xu W."/>
            <person name="Pan J."/>
            <person name="Luo Z.H."/>
            <person name="Li M."/>
        </authorList>
    </citation>
    <scope>NUCLEOTIDE SEQUENCE [LARGE SCALE GENOMIC DNA]</scope>
    <source>
        <strain evidence="3">HyVt-460</strain>
    </source>
</reference>
<dbReference type="InterPro" id="IPR027589">
    <property type="entry name" value="Choice_anch_B"/>
</dbReference>
<dbReference type="AlphaFoldDB" id="A0A7V5VEP6"/>
<proteinExistence type="predicted"/>
<dbReference type="PANTHER" id="PTHR38787:SF3">
    <property type="entry name" value="REGULATORY P DOMAIN-CONTAINING PROTEIN"/>
    <property type="match status" value="1"/>
</dbReference>
<protein>
    <submittedName>
        <fullName evidence="3">Choice-of-anchor B family protein</fullName>
    </submittedName>
</protein>
<dbReference type="InterPro" id="IPR008969">
    <property type="entry name" value="CarboxyPept-like_regulatory"/>
</dbReference>
<evidence type="ECO:0000256" key="1">
    <source>
        <dbReference type="SAM" id="SignalP"/>
    </source>
</evidence>
<dbReference type="PANTHER" id="PTHR38787">
    <property type="entry name" value="REGULATORY P DOMAIN-CONTAINING PROTEIN"/>
    <property type="match status" value="1"/>
</dbReference>
<feature type="signal peptide" evidence="1">
    <location>
        <begin position="1"/>
        <end position="18"/>
    </location>
</feature>
<dbReference type="NCBIfam" id="TIGR04312">
    <property type="entry name" value="choice_anch_B"/>
    <property type="match status" value="1"/>
</dbReference>
<dbReference type="Pfam" id="PF18962">
    <property type="entry name" value="Por_Secre_tail"/>
    <property type="match status" value="1"/>
</dbReference>
<dbReference type="Pfam" id="PF13715">
    <property type="entry name" value="CarbopepD_reg_2"/>
    <property type="match status" value="1"/>
</dbReference>
<dbReference type="Gene3D" id="2.60.40.4070">
    <property type="match status" value="1"/>
</dbReference>
<evidence type="ECO:0000313" key="3">
    <source>
        <dbReference type="EMBL" id="HHM01975.1"/>
    </source>
</evidence>
<keyword evidence="1" id="KW-0732">Signal</keyword>
<dbReference type="InterPro" id="IPR013211">
    <property type="entry name" value="LVIVD"/>
</dbReference>
<dbReference type="Pfam" id="PF08309">
    <property type="entry name" value="LVIVD"/>
    <property type="match status" value="2"/>
</dbReference>
<evidence type="ECO:0000259" key="2">
    <source>
        <dbReference type="Pfam" id="PF18962"/>
    </source>
</evidence>
<dbReference type="EMBL" id="DRLI01000119">
    <property type="protein sequence ID" value="HHM01975.1"/>
    <property type="molecule type" value="Genomic_DNA"/>
</dbReference>
<dbReference type="Gene3D" id="2.60.40.1120">
    <property type="entry name" value="Carboxypeptidase-like, regulatory domain"/>
    <property type="match status" value="1"/>
</dbReference>
<dbReference type="Proteomes" id="UP000885771">
    <property type="component" value="Unassembled WGS sequence"/>
</dbReference>
<dbReference type="SUPFAM" id="SSF49464">
    <property type="entry name" value="Carboxypeptidase regulatory domain-like"/>
    <property type="match status" value="1"/>
</dbReference>
<dbReference type="SUPFAM" id="SSF51004">
    <property type="entry name" value="C-terminal (heme d1) domain of cytochrome cd1-nitrite reductase"/>
    <property type="match status" value="1"/>
</dbReference>
<gene>
    <name evidence="3" type="ORF">ENJ15_03115</name>
</gene>
<dbReference type="NCBIfam" id="TIGR04183">
    <property type="entry name" value="Por_Secre_tail"/>
    <property type="match status" value="1"/>
</dbReference>
<feature type="chain" id="PRO_5030880000" evidence="1">
    <location>
        <begin position="19"/>
        <end position="837"/>
    </location>
</feature>
<feature type="domain" description="Secretion system C-terminal sorting" evidence="2">
    <location>
        <begin position="759"/>
        <end position="832"/>
    </location>
</feature>
<name>A0A7V5VEP6_CALAY</name>
<dbReference type="GO" id="GO:0005576">
    <property type="term" value="C:extracellular region"/>
    <property type="evidence" value="ECO:0007669"/>
    <property type="project" value="TreeGrafter"/>
</dbReference>
<dbReference type="InterPro" id="IPR026444">
    <property type="entry name" value="Secre_tail"/>
</dbReference>
<sequence>MKKTLTILLLILCGALQAQNIEKLGQWKPGEFVNDVWGYDAPDGRYYAIIGAESGTYVLDVSDPGNISQVGYVKGNKSIWRDIKNYGPYVYVTNENQGLDILDLSKAPQEVRHVQMMNVPGYHNVFIDTAGAQMFLADAGSDGGVKVYSLKDPENPRFIYSFGTETHDVYVRDRIAYCAQGRKGTIGIYDISDRENVKLLKSIAIPNAGYVHNTWLSKSGDYLLSTEETAHKTVKIWDIRDLEKIVMKGEYLGKSQLAHNVQVEGDYAYVSHYESGVSVLDLHDPQQMTFVGNYDAYPAGDNPEYNGTWGVYPHSRSGRIYISGDNHGLLVLQFNGARASMYAGHVSDAQSGAGLDGAHVHLPLTGLDVHTDAEGSYAFSAALTGKTDMRVQAFGYREKTVSLQPNENGADTVNVELEPGARTELRVSVLDPEGQPVAGALVRLHLESTLLEEPRVYEAASDEKGLAVFGDLVPSAGEEAAYTSLLVDGGQAPYSYASYDTVFLEEREFTALTVTLSAPDVLIVNSDPRGAYGNYIREALGKIGLASSVYELSAQSIAPGESYAGRLNIRRVIWITGDASEDVLDTGAQDSIKSLLSAGISVLLSGQNIAEYLQRTGSPFLSDWLRVAYFANTTSNVLGVDSNHPVGSGLSQLGLYGDGGANNQTSSDLLKALSDKGASSVFWYGGSPANTAAVAVPYDEYNSKLFFAGFGIEAVSSANEDQASLDQLLNNVINWFDGVTALNGEGLFSPRGFKLEANYPNPFNPATHIRYHLARPVKVRLSVFDLSGREVAVLVNTTQPGGEYTVNFNAGRLASGLYFFRLRAGEYTETRRMTLLR</sequence>
<dbReference type="Gene3D" id="2.130.10.10">
    <property type="entry name" value="YVTN repeat-like/Quinoprotein amine dehydrogenase"/>
    <property type="match status" value="1"/>
</dbReference>
<organism evidence="3">
    <name type="scientific">Caldithrix abyssi</name>
    <dbReference type="NCBI Taxonomy" id="187145"/>
    <lineage>
        <taxon>Bacteria</taxon>
        <taxon>Pseudomonadati</taxon>
        <taxon>Calditrichota</taxon>
        <taxon>Calditrichia</taxon>
        <taxon>Calditrichales</taxon>
        <taxon>Calditrichaceae</taxon>
        <taxon>Caldithrix</taxon>
    </lineage>
</organism>
<comment type="caution">
    <text evidence="3">The sequence shown here is derived from an EMBL/GenBank/DDBJ whole genome shotgun (WGS) entry which is preliminary data.</text>
</comment>
<dbReference type="InterPro" id="IPR015943">
    <property type="entry name" value="WD40/YVTN_repeat-like_dom_sf"/>
</dbReference>